<dbReference type="PANTHER" id="PTHR37248">
    <property type="entry name" value="TRANSLATION INITIATION FACTOR"/>
    <property type="match status" value="1"/>
</dbReference>
<gene>
    <name evidence="3" type="ORF">DM860_008412</name>
</gene>
<sequence length="252" mass="28733">MVERRTKSGNREQMPRKRGRPKVNAALQSKQEEPRDVNQEEDASSELIDLAERQGEAIRAFQAVQIEQLRTMLRLLRSSFSKEEPSVPVLHFFSKNLPNVVLVRNKNDNACEVQWKKDDGSSTMEQLDQMHVPTSLLQRLSRMYSHRSSVIPPFDRFGFSNNSVKTCVFGAENLQIKGLVLEEPSENQLVDQQDPFQTPAFQENGNRLSVGVTPKTLRFPKHGEMLLSVHGSPLGVYKEDMESIHARETFEA</sequence>
<evidence type="ECO:0000313" key="3">
    <source>
        <dbReference type="EMBL" id="RAL40714.1"/>
    </source>
</evidence>
<dbReference type="Pfam" id="PF10512">
    <property type="entry name" value="Borealin"/>
    <property type="match status" value="1"/>
</dbReference>
<accession>A0A328D5M3</accession>
<name>A0A328D5M3_9ASTE</name>
<dbReference type="InterPro" id="IPR046466">
    <property type="entry name" value="Borealin_C"/>
</dbReference>
<keyword evidence="4" id="KW-1185">Reference proteome</keyword>
<comment type="caution">
    <text evidence="3">The sequence shown here is derived from an EMBL/GenBank/DDBJ whole genome shotgun (WGS) entry which is preliminary data.</text>
</comment>
<evidence type="ECO:0000256" key="1">
    <source>
        <dbReference type="SAM" id="MobiDB-lite"/>
    </source>
</evidence>
<organism evidence="3 4">
    <name type="scientific">Cuscuta australis</name>
    <dbReference type="NCBI Taxonomy" id="267555"/>
    <lineage>
        <taxon>Eukaryota</taxon>
        <taxon>Viridiplantae</taxon>
        <taxon>Streptophyta</taxon>
        <taxon>Embryophyta</taxon>
        <taxon>Tracheophyta</taxon>
        <taxon>Spermatophyta</taxon>
        <taxon>Magnoliopsida</taxon>
        <taxon>eudicotyledons</taxon>
        <taxon>Gunneridae</taxon>
        <taxon>Pentapetalae</taxon>
        <taxon>asterids</taxon>
        <taxon>lamiids</taxon>
        <taxon>Solanales</taxon>
        <taxon>Convolvulaceae</taxon>
        <taxon>Cuscuteae</taxon>
        <taxon>Cuscuta</taxon>
        <taxon>Cuscuta subgen. Grammica</taxon>
        <taxon>Cuscuta sect. Cleistogrammica</taxon>
    </lineage>
</organism>
<protein>
    <recommendedName>
        <fullName evidence="2">Borealin C-terminal domain-containing protein</fullName>
    </recommendedName>
</protein>
<evidence type="ECO:0000313" key="4">
    <source>
        <dbReference type="Proteomes" id="UP000249390"/>
    </source>
</evidence>
<dbReference type="AlphaFoldDB" id="A0A328D5M3"/>
<feature type="domain" description="Borealin C-terminal" evidence="2">
    <location>
        <begin position="213"/>
        <end position="237"/>
    </location>
</feature>
<evidence type="ECO:0000259" key="2">
    <source>
        <dbReference type="Pfam" id="PF10512"/>
    </source>
</evidence>
<dbReference type="EMBL" id="NQVE01000192">
    <property type="protein sequence ID" value="RAL40714.1"/>
    <property type="molecule type" value="Genomic_DNA"/>
</dbReference>
<dbReference type="Proteomes" id="UP000249390">
    <property type="component" value="Unassembled WGS sequence"/>
</dbReference>
<feature type="compositionally biased region" description="Basic and acidic residues" evidence="1">
    <location>
        <begin position="1"/>
        <end position="15"/>
    </location>
</feature>
<feature type="region of interest" description="Disordered" evidence="1">
    <location>
        <begin position="1"/>
        <end position="45"/>
    </location>
</feature>
<proteinExistence type="predicted"/>
<reference evidence="3 4" key="1">
    <citation type="submission" date="2018-06" db="EMBL/GenBank/DDBJ databases">
        <title>The Genome of Cuscuta australis (Dodder) Provides Insight into the Evolution of Plant Parasitism.</title>
        <authorList>
            <person name="Liu H."/>
        </authorList>
    </citation>
    <scope>NUCLEOTIDE SEQUENCE [LARGE SCALE GENOMIC DNA]</scope>
    <source>
        <strain evidence="4">cv. Yunnan</strain>
        <tissue evidence="3">Vines</tissue>
    </source>
</reference>
<dbReference type="PANTHER" id="PTHR37248:SF1">
    <property type="entry name" value="TRANSLATION INITIATION FACTOR"/>
    <property type="match status" value="1"/>
</dbReference>